<protein>
    <recommendedName>
        <fullName evidence="7">Ribonuclease R</fullName>
        <shortName evidence="7">RNase R</shortName>
        <ecNumber evidence="7">3.1.13.1</ecNumber>
    </recommendedName>
</protein>
<dbReference type="InterPro" id="IPR001900">
    <property type="entry name" value="RNase_II/R"/>
</dbReference>
<comment type="subcellular location">
    <subcellularLocation>
        <location evidence="7">Cytoplasm</location>
    </subcellularLocation>
</comment>
<dbReference type="NCBIfam" id="TIGR02063">
    <property type="entry name" value="RNase_R"/>
    <property type="match status" value="1"/>
</dbReference>
<evidence type="ECO:0000313" key="10">
    <source>
        <dbReference type="Proteomes" id="UP000297225"/>
    </source>
</evidence>
<dbReference type="SMART" id="SM00955">
    <property type="entry name" value="RNB"/>
    <property type="match status" value="1"/>
</dbReference>
<reference evidence="9 10" key="1">
    <citation type="submission" date="2019-03" db="EMBL/GenBank/DDBJ databases">
        <title>Porphyromonas levii Isolated from the Uterus of Dairy Cows.</title>
        <authorList>
            <person name="Francis A.M."/>
        </authorList>
    </citation>
    <scope>NUCLEOTIDE SEQUENCE [LARGE SCALE GENOMIC DNA]</scope>
    <source>
        <strain evidence="9 10">AF5678</strain>
    </source>
</reference>
<keyword evidence="5 7" id="KW-0269">Exonuclease</keyword>
<comment type="catalytic activity">
    <reaction evidence="1 7">
        <text>Exonucleolytic cleavage in the 3'- to 5'-direction to yield nucleoside 5'-phosphates.</text>
        <dbReference type="EC" id="3.1.13.1"/>
    </reaction>
</comment>
<comment type="function">
    <text evidence="7">3'-5' exoribonuclease that releases 5'-nucleoside monophosphates and is involved in maturation of structured RNAs.</text>
</comment>
<feature type="compositionally biased region" description="Basic residues" evidence="8">
    <location>
        <begin position="1"/>
        <end position="26"/>
    </location>
</feature>
<dbReference type="Proteomes" id="UP000297225">
    <property type="component" value="Unassembled WGS sequence"/>
</dbReference>
<organism evidence="9 10">
    <name type="scientific">Porphyromonas levii</name>
    <dbReference type="NCBI Taxonomy" id="28114"/>
    <lineage>
        <taxon>Bacteria</taxon>
        <taxon>Pseudomonadati</taxon>
        <taxon>Bacteroidota</taxon>
        <taxon>Bacteroidia</taxon>
        <taxon>Bacteroidales</taxon>
        <taxon>Porphyromonadaceae</taxon>
        <taxon>Porphyromonas</taxon>
    </lineage>
</organism>
<dbReference type="InterPro" id="IPR003029">
    <property type="entry name" value="S1_domain"/>
</dbReference>
<keyword evidence="10" id="KW-1185">Reference proteome</keyword>
<dbReference type="InterPro" id="IPR004476">
    <property type="entry name" value="RNase_II/RNase_R"/>
</dbReference>
<comment type="caution">
    <text evidence="9">The sequence shown here is derived from an EMBL/GenBank/DDBJ whole genome shotgun (WGS) entry which is preliminary data.</text>
</comment>
<dbReference type="RefSeq" id="WP_134849451.1">
    <property type="nucleotide sequence ID" value="NZ_CP197400.1"/>
</dbReference>
<dbReference type="OrthoDB" id="9764149at2"/>
<comment type="similarity">
    <text evidence="7">Belongs to the RNR ribonuclease family. RNase R subfamily.</text>
</comment>
<dbReference type="GO" id="GO:0005829">
    <property type="term" value="C:cytosol"/>
    <property type="evidence" value="ECO:0007669"/>
    <property type="project" value="TreeGrafter"/>
</dbReference>
<dbReference type="Pfam" id="PF00575">
    <property type="entry name" value="S1"/>
    <property type="match status" value="1"/>
</dbReference>
<dbReference type="PROSITE" id="PS50126">
    <property type="entry name" value="S1"/>
    <property type="match status" value="1"/>
</dbReference>
<evidence type="ECO:0000256" key="6">
    <source>
        <dbReference type="ARBA" id="ARBA00022884"/>
    </source>
</evidence>
<proteinExistence type="inferred from homology"/>
<dbReference type="NCBIfam" id="TIGR00358">
    <property type="entry name" value="3_prime_RNase"/>
    <property type="match status" value="1"/>
</dbReference>
<dbReference type="InterPro" id="IPR050180">
    <property type="entry name" value="RNR_Ribonuclease"/>
</dbReference>
<keyword evidence="2 7" id="KW-0963">Cytoplasm</keyword>
<keyword evidence="4 7" id="KW-0378">Hydrolase</keyword>
<dbReference type="GO" id="GO:0003723">
    <property type="term" value="F:RNA binding"/>
    <property type="evidence" value="ECO:0007669"/>
    <property type="project" value="UniProtKB-UniRule"/>
</dbReference>
<dbReference type="InterPro" id="IPR040476">
    <property type="entry name" value="CSD2"/>
</dbReference>
<evidence type="ECO:0000256" key="8">
    <source>
        <dbReference type="SAM" id="MobiDB-lite"/>
    </source>
</evidence>
<keyword evidence="3 7" id="KW-0540">Nuclease</keyword>
<keyword evidence="6 7" id="KW-0694">RNA-binding</keyword>
<dbReference type="InterPro" id="IPR011805">
    <property type="entry name" value="RNase_R"/>
</dbReference>
<dbReference type="CDD" id="cd04471">
    <property type="entry name" value="S1_RNase_R"/>
    <property type="match status" value="1"/>
</dbReference>
<accession>A0A4Y8WP30</accession>
<dbReference type="PANTHER" id="PTHR23355:SF9">
    <property type="entry name" value="DIS3-LIKE EXONUCLEASE 2"/>
    <property type="match status" value="1"/>
</dbReference>
<evidence type="ECO:0000256" key="7">
    <source>
        <dbReference type="HAMAP-Rule" id="MF_01895"/>
    </source>
</evidence>
<dbReference type="EMBL" id="SPNC01000067">
    <property type="protein sequence ID" value="TFH95074.1"/>
    <property type="molecule type" value="Genomic_DNA"/>
</dbReference>
<dbReference type="Pfam" id="PF00773">
    <property type="entry name" value="RNB"/>
    <property type="match status" value="1"/>
</dbReference>
<evidence type="ECO:0000256" key="2">
    <source>
        <dbReference type="ARBA" id="ARBA00022490"/>
    </source>
</evidence>
<dbReference type="Pfam" id="PF17876">
    <property type="entry name" value="CSD2"/>
    <property type="match status" value="1"/>
</dbReference>
<dbReference type="PANTHER" id="PTHR23355">
    <property type="entry name" value="RIBONUCLEASE"/>
    <property type="match status" value="1"/>
</dbReference>
<gene>
    <name evidence="7 9" type="primary">rnr</name>
    <name evidence="9" type="ORF">E4P47_05320</name>
</gene>
<dbReference type="Gene3D" id="2.40.50.140">
    <property type="entry name" value="Nucleic acid-binding proteins"/>
    <property type="match status" value="1"/>
</dbReference>
<evidence type="ECO:0000256" key="5">
    <source>
        <dbReference type="ARBA" id="ARBA00022839"/>
    </source>
</evidence>
<dbReference type="EC" id="3.1.13.1" evidence="7"/>
<dbReference type="STRING" id="1122973.GCA_000379925_01206"/>
<sequence>MSKRKKVEAKRGRRSSKVAPRGRKHDRRETAQAGSKRGVAQVRGLVLQYFRNTKGEAVDYKQVALGVGAEGDLAIEMVREAIEQLARERVLVPDTMPNRYRYLPPKQKMEGVLRRKAGKGHNMFYPDGGGEPIRIAERNTGNAMDGDRVVMNRLATRRGQLPEGEILEVLERAEANFVGVLSIKNNVAFLLTESNKLANDIFVPMDKLNGAKDGEKVVVRVLEWPERAKNPLGEVLLVIGMPGDNDTEMHAILAEYGLPISYPEEVELYANQLDEKMAYKEEYNRLDYRNVPTLTIDPETAKDFDDALSLKSLGQDRWEVGVHIADVTAYVLPDDVIDREAASRATSVYLVDRTVPMLPERLCNDLCSLRPNVDRPAYSVIFTLDDKAHILDYKITRTVIHSDARLAYEEAQAMIEGARGDMSSVILTLNGLAKQLRAQRMTLGAIAFERSELAFRLDEKGKPIEVYVKEPLEANKLIEEFMLLANRTVAEHVATMRGDNAPSFVYRVHDTPDAEKLADLAEFVGRLGYKLRTTGTPEMIAKALNDLLEKVHGKPEAELIETLTIRTMAKAIYQTDNIGHYGLAFEYYTHFTSPIRRHPDMMVHRLLTRYMAGGKSMDKAELEEICKYDSDQERKAAEAERTSIKYKEVEYMQGHLGEVFDGVVSGVKEFGIFVELEANGCEGLVPIRDLDDDFYELDERTYSLVGYNTKRRFSLGDKVTVRVAATDLDRRQLDFELLS</sequence>
<dbReference type="AlphaFoldDB" id="A0A4Y8WP30"/>
<dbReference type="SUPFAM" id="SSF50249">
    <property type="entry name" value="Nucleic acid-binding proteins"/>
    <property type="match status" value="3"/>
</dbReference>
<evidence type="ECO:0000256" key="4">
    <source>
        <dbReference type="ARBA" id="ARBA00022801"/>
    </source>
</evidence>
<dbReference type="SMART" id="SM00316">
    <property type="entry name" value="S1"/>
    <property type="match status" value="1"/>
</dbReference>
<evidence type="ECO:0000256" key="3">
    <source>
        <dbReference type="ARBA" id="ARBA00022722"/>
    </source>
</evidence>
<dbReference type="HAMAP" id="MF_01895">
    <property type="entry name" value="RNase_R"/>
    <property type="match status" value="1"/>
</dbReference>
<feature type="region of interest" description="Disordered" evidence="8">
    <location>
        <begin position="1"/>
        <end position="37"/>
    </location>
</feature>
<dbReference type="InterPro" id="IPR012340">
    <property type="entry name" value="NA-bd_OB-fold"/>
</dbReference>
<name>A0A4Y8WP30_9PORP</name>
<evidence type="ECO:0000256" key="1">
    <source>
        <dbReference type="ARBA" id="ARBA00001849"/>
    </source>
</evidence>
<dbReference type="GO" id="GO:0008859">
    <property type="term" value="F:exoribonuclease II activity"/>
    <property type="evidence" value="ECO:0007669"/>
    <property type="project" value="UniProtKB-UniRule"/>
</dbReference>
<dbReference type="GO" id="GO:0006402">
    <property type="term" value="P:mRNA catabolic process"/>
    <property type="evidence" value="ECO:0007669"/>
    <property type="project" value="TreeGrafter"/>
</dbReference>
<evidence type="ECO:0000313" key="9">
    <source>
        <dbReference type="EMBL" id="TFH95074.1"/>
    </source>
</evidence>